<reference evidence="2" key="1">
    <citation type="submission" date="2006-10" db="EMBL/GenBank/DDBJ databases">
        <authorList>
            <person name="Amadeo P."/>
            <person name="Zhao Q."/>
            <person name="Wortman J."/>
            <person name="Fraser-Liggett C."/>
            <person name="Carlton J."/>
        </authorList>
    </citation>
    <scope>NUCLEOTIDE SEQUENCE</scope>
    <source>
        <strain evidence="2">G3</strain>
    </source>
</reference>
<evidence type="ECO:0000313" key="3">
    <source>
        <dbReference type="Proteomes" id="UP000001542"/>
    </source>
</evidence>
<proteinExistence type="predicted"/>
<dbReference type="AlphaFoldDB" id="A2EDW1"/>
<dbReference type="Proteomes" id="UP000001542">
    <property type="component" value="Unassembled WGS sequence"/>
</dbReference>
<sequence>MTTCTTKRSPHQRSQQKTRAPSQKPPQPKPDVEDIELVGYKPSEYRAFRQPTPLRGRTAPVEHGSRDIFKDHHTPIQITKKFSGDPILSVPIRKSKQQIVKRSILEPMKERDPSVPIHEFLFEESIDPHENIDPWGYTAGEKINHPEAEVGGIKIKISRLEL</sequence>
<evidence type="ECO:0000313" key="2">
    <source>
        <dbReference type="EMBL" id="EAY09177.1"/>
    </source>
</evidence>
<organism evidence="2 3">
    <name type="scientific">Trichomonas vaginalis (strain ATCC PRA-98 / G3)</name>
    <dbReference type="NCBI Taxonomy" id="412133"/>
    <lineage>
        <taxon>Eukaryota</taxon>
        <taxon>Metamonada</taxon>
        <taxon>Parabasalia</taxon>
        <taxon>Trichomonadida</taxon>
        <taxon>Trichomonadidae</taxon>
        <taxon>Trichomonas</taxon>
    </lineage>
</organism>
<reference evidence="2" key="2">
    <citation type="journal article" date="2007" name="Science">
        <title>Draft genome sequence of the sexually transmitted pathogen Trichomonas vaginalis.</title>
        <authorList>
            <person name="Carlton J.M."/>
            <person name="Hirt R.P."/>
            <person name="Silva J.C."/>
            <person name="Delcher A.L."/>
            <person name="Schatz M."/>
            <person name="Zhao Q."/>
            <person name="Wortman J.R."/>
            <person name="Bidwell S.L."/>
            <person name="Alsmark U.C.M."/>
            <person name="Besteiro S."/>
            <person name="Sicheritz-Ponten T."/>
            <person name="Noel C.J."/>
            <person name="Dacks J.B."/>
            <person name="Foster P.G."/>
            <person name="Simillion C."/>
            <person name="Van de Peer Y."/>
            <person name="Miranda-Saavedra D."/>
            <person name="Barton G.J."/>
            <person name="Westrop G.D."/>
            <person name="Mueller S."/>
            <person name="Dessi D."/>
            <person name="Fiori P.L."/>
            <person name="Ren Q."/>
            <person name="Paulsen I."/>
            <person name="Zhang H."/>
            <person name="Bastida-Corcuera F.D."/>
            <person name="Simoes-Barbosa A."/>
            <person name="Brown M.T."/>
            <person name="Hayes R.D."/>
            <person name="Mukherjee M."/>
            <person name="Okumura C.Y."/>
            <person name="Schneider R."/>
            <person name="Smith A.J."/>
            <person name="Vanacova S."/>
            <person name="Villalvazo M."/>
            <person name="Haas B.J."/>
            <person name="Pertea M."/>
            <person name="Feldblyum T.V."/>
            <person name="Utterback T.R."/>
            <person name="Shu C.L."/>
            <person name="Osoegawa K."/>
            <person name="de Jong P.J."/>
            <person name="Hrdy I."/>
            <person name="Horvathova L."/>
            <person name="Zubacova Z."/>
            <person name="Dolezal P."/>
            <person name="Malik S.B."/>
            <person name="Logsdon J.M. Jr."/>
            <person name="Henze K."/>
            <person name="Gupta A."/>
            <person name="Wang C.C."/>
            <person name="Dunne R.L."/>
            <person name="Upcroft J.A."/>
            <person name="Upcroft P."/>
            <person name="White O."/>
            <person name="Salzberg S.L."/>
            <person name="Tang P."/>
            <person name="Chiu C.-H."/>
            <person name="Lee Y.-S."/>
            <person name="Embley T.M."/>
            <person name="Coombs G.H."/>
            <person name="Mottram J.C."/>
            <person name="Tachezy J."/>
            <person name="Fraser-Liggett C.M."/>
            <person name="Johnson P.J."/>
        </authorList>
    </citation>
    <scope>NUCLEOTIDE SEQUENCE [LARGE SCALE GENOMIC DNA]</scope>
    <source>
        <strain evidence="2">G3</strain>
    </source>
</reference>
<keyword evidence="3" id="KW-1185">Reference proteome</keyword>
<dbReference type="InParanoid" id="A2EDW1"/>
<dbReference type="OrthoDB" id="10443586at2759"/>
<dbReference type="RefSeq" id="XP_001321400.1">
    <property type="nucleotide sequence ID" value="XM_001321365.1"/>
</dbReference>
<feature type="compositionally biased region" description="Basic and acidic residues" evidence="1">
    <location>
        <begin position="63"/>
        <end position="74"/>
    </location>
</feature>
<accession>A2EDW1</accession>
<name>A2EDW1_TRIV3</name>
<dbReference type="KEGG" id="tva:4767093"/>
<evidence type="ECO:0000256" key="1">
    <source>
        <dbReference type="SAM" id="MobiDB-lite"/>
    </source>
</evidence>
<gene>
    <name evidence="2" type="ORF">TVAG_363920</name>
</gene>
<dbReference type="VEuPathDB" id="TrichDB:TVAG_363920"/>
<feature type="region of interest" description="Disordered" evidence="1">
    <location>
        <begin position="1"/>
        <end position="74"/>
    </location>
</feature>
<protein>
    <submittedName>
        <fullName evidence="2">Uncharacterized protein</fullName>
    </submittedName>
</protein>
<dbReference type="VEuPathDB" id="TrichDB:TVAGG3_0948370"/>
<dbReference type="EMBL" id="DS113363">
    <property type="protein sequence ID" value="EAY09177.1"/>
    <property type="molecule type" value="Genomic_DNA"/>
</dbReference>